<keyword evidence="4" id="KW-1185">Reference proteome</keyword>
<reference evidence="3 4" key="1">
    <citation type="submission" date="2022-06" db="EMBL/GenBank/DDBJ databases">
        <title>Fructobacillus taiwanensis sp. nov., isolated from the honeybee.</title>
        <authorList>
            <person name="Chen Y.-S."/>
            <person name="Wang L.-T."/>
            <person name="Lee Y.-S."/>
            <person name="Chang Y.-C."/>
            <person name="Wu H.-C."/>
            <person name="Liao C.-Y."/>
            <person name="Chen W.-H."/>
            <person name="Deng J.-N."/>
            <person name="Wang Y.-H."/>
        </authorList>
    </citation>
    <scope>NUCLEOTIDE SEQUENCE [LARGE SCALE GENOMIC DNA]</scope>
    <source>
        <strain evidence="3 4">W13</strain>
    </source>
</reference>
<keyword evidence="2" id="KW-1133">Transmembrane helix</keyword>
<keyword evidence="2" id="KW-0812">Transmembrane</keyword>
<dbReference type="Proteomes" id="UP001523234">
    <property type="component" value="Unassembled WGS sequence"/>
</dbReference>
<protein>
    <submittedName>
        <fullName evidence="3">DUF4044 domain-containing protein</fullName>
    </submittedName>
</protein>
<evidence type="ECO:0000313" key="4">
    <source>
        <dbReference type="Proteomes" id="UP001523234"/>
    </source>
</evidence>
<comment type="caution">
    <text evidence="3">The sequence shown here is derived from an EMBL/GenBank/DDBJ whole genome shotgun (WGS) entry which is preliminary data.</text>
</comment>
<evidence type="ECO:0000256" key="2">
    <source>
        <dbReference type="SAM" id="Phobius"/>
    </source>
</evidence>
<keyword evidence="2" id="KW-0472">Membrane</keyword>
<evidence type="ECO:0000313" key="3">
    <source>
        <dbReference type="EMBL" id="MCO0832220.1"/>
    </source>
</evidence>
<dbReference type="InterPro" id="IPR025270">
    <property type="entry name" value="DUF4044"/>
</dbReference>
<feature type="compositionally biased region" description="Polar residues" evidence="1">
    <location>
        <begin position="9"/>
        <end position="22"/>
    </location>
</feature>
<organism evidence="3 4">
    <name type="scientific">Fructobacillus apis</name>
    <dbReference type="NCBI Taxonomy" id="2935017"/>
    <lineage>
        <taxon>Bacteria</taxon>
        <taxon>Bacillati</taxon>
        <taxon>Bacillota</taxon>
        <taxon>Bacilli</taxon>
        <taxon>Lactobacillales</taxon>
        <taxon>Lactobacillaceae</taxon>
        <taxon>Fructobacillus</taxon>
    </lineage>
</organism>
<feature type="region of interest" description="Disordered" evidence="1">
    <location>
        <begin position="1"/>
        <end position="22"/>
    </location>
</feature>
<name>A0ABT0ZQF8_9LACO</name>
<accession>A0ABT0ZQF8</accession>
<dbReference type="EMBL" id="JAMWYK010000003">
    <property type="protein sequence ID" value="MCO0832220.1"/>
    <property type="molecule type" value="Genomic_DNA"/>
</dbReference>
<sequence>MMKKKQIKEAQQSAQTNTNANVDQILEDEVNRQLDKKPMPKFEKKKKTKYQKWTLGMSIFMVIVMAGSVIYAAISAIA</sequence>
<dbReference type="Pfam" id="PF13253">
    <property type="entry name" value="DUF4044"/>
    <property type="match status" value="1"/>
</dbReference>
<evidence type="ECO:0000256" key="1">
    <source>
        <dbReference type="SAM" id="MobiDB-lite"/>
    </source>
</evidence>
<gene>
    <name evidence="3" type="ORF">NFX39_03840</name>
</gene>
<feature type="transmembrane region" description="Helical" evidence="2">
    <location>
        <begin position="53"/>
        <end position="74"/>
    </location>
</feature>
<proteinExistence type="predicted"/>